<dbReference type="AlphaFoldDB" id="A0A6C0E5V5"/>
<dbReference type="SUPFAM" id="SSF52540">
    <property type="entry name" value="P-loop containing nucleoside triphosphate hydrolases"/>
    <property type="match status" value="1"/>
</dbReference>
<dbReference type="GO" id="GO:0005524">
    <property type="term" value="F:ATP binding"/>
    <property type="evidence" value="ECO:0007669"/>
    <property type="project" value="UniProtKB-KW"/>
</dbReference>
<dbReference type="InterPro" id="IPR016151">
    <property type="entry name" value="DNA_mismatch_repair_MutS_N"/>
</dbReference>
<evidence type="ECO:0000256" key="2">
    <source>
        <dbReference type="ARBA" id="ARBA00022741"/>
    </source>
</evidence>
<dbReference type="InterPro" id="IPR000432">
    <property type="entry name" value="DNA_mismatch_repair_MutS_C"/>
</dbReference>
<protein>
    <recommendedName>
        <fullName evidence="10">DNA mismatch repair proteins mutS family domain-containing protein</fullName>
    </recommendedName>
</protein>
<evidence type="ECO:0000256" key="4">
    <source>
        <dbReference type="ARBA" id="ARBA00022840"/>
    </source>
</evidence>
<name>A0A6C0E5V5_9ZZZZ</name>
<dbReference type="PIRSF" id="PIRSF037677">
    <property type="entry name" value="DNA_mis_repair_Msh6"/>
    <property type="match status" value="1"/>
</dbReference>
<keyword evidence="3" id="KW-0227">DNA damage</keyword>
<dbReference type="EMBL" id="MN739743">
    <property type="protein sequence ID" value="QHT24148.1"/>
    <property type="molecule type" value="Genomic_DNA"/>
</dbReference>
<dbReference type="GO" id="GO:0005634">
    <property type="term" value="C:nucleus"/>
    <property type="evidence" value="ECO:0007669"/>
    <property type="project" value="TreeGrafter"/>
</dbReference>
<dbReference type="Pfam" id="PF05192">
    <property type="entry name" value="MutS_III"/>
    <property type="match status" value="1"/>
</dbReference>
<dbReference type="PANTHER" id="PTHR11361:SF34">
    <property type="entry name" value="DNA MISMATCH REPAIR PROTEIN MSH1, MITOCHONDRIAL"/>
    <property type="match status" value="1"/>
</dbReference>
<dbReference type="SUPFAM" id="SSF53150">
    <property type="entry name" value="DNA repair protein MutS, domain II"/>
    <property type="match status" value="1"/>
</dbReference>
<keyword evidence="4" id="KW-0067">ATP-binding</keyword>
<evidence type="ECO:0000256" key="3">
    <source>
        <dbReference type="ARBA" id="ARBA00022763"/>
    </source>
</evidence>
<evidence type="ECO:0008006" key="10">
    <source>
        <dbReference type="Google" id="ProtNLM"/>
    </source>
</evidence>
<dbReference type="Gene3D" id="1.10.1420.10">
    <property type="match status" value="1"/>
</dbReference>
<evidence type="ECO:0000256" key="6">
    <source>
        <dbReference type="ARBA" id="ARBA00023204"/>
    </source>
</evidence>
<dbReference type="GO" id="GO:0006298">
    <property type="term" value="P:mismatch repair"/>
    <property type="evidence" value="ECO:0007669"/>
    <property type="project" value="InterPro"/>
</dbReference>
<dbReference type="SUPFAM" id="SSF48334">
    <property type="entry name" value="DNA repair protein MutS, domain III"/>
    <property type="match status" value="1"/>
</dbReference>
<sequence length="909" mass="98573">MYAKYAEAWKPQRDAYGPRTALLYQVGGFYELYDTENLTTGSAECNVREVAEICQLTLKETLAGANQTLFGGFPVDALPKYERILVAAGWTVVIVEQRKVGTRVESRIVDHVSSPGCYDDGGTERRLVGCVAETMGGPAALQRAYWGVVALDLATGAIWFTEGATRDRLHQFLCMHPPSELVLWSDGGAGAAALTESLGALCKTTHVRCLAPESVAVDESVLRKQWTTKQCVVHPYARRCLAALLTFAADHLPSAIRCLREPEAWVPDGEVRLGNAALEQLGVVGERGLLSLMDSCRSAAGRRLMRARLLRPVTAVAELERRLDLIATTSKREPVATERGLRSLYDISRLWRRLVLGTATMNDMACLLRSYAAATALGCPDDGFLAWIADRWNLDVTMDLAKGIPMTALPFQATAEVAALFAEGHAIRERAVALCATWSSVGGREQLYLDDAEGGGFRITGTKRRISAALTWLRDGGDSSARVTTYKTSAILETAGLDVLSAAHRAWTLRWTPVWATAWSAAIAEVVEHGSASHTIDTWCAELDLSWTVGQLAVDWRWTRPTFGGDGIEITGLRHPIIERMVTVPYVSHNVTLGPGMLLYGMNASGKSSLMKAIGLCTVLAQAGFPVPATACRLTPFTAIFTRILANDNLWAGLSSFAVEMTEFREILRHADERSLVLGDELCSGTESLSATALVAAGVETLERRKAKFVFATHLHELAGLVDVRAFHLKVSYDAATDVLVYDRSLAPGSGSALYGLEVCRALDLPTDFLERATAIRRSLAGDVTAHQSRYSAGAVVDACAVCGSMDRLETHHIVAQAEGGGDEAGNLVCLCARCHDDHHGGRLNIRGWEETSAGRRLMFVRGAGGVSTDVAAWIREQRALKIPVATIQRMARQIHGVEVTAKEVRAIT</sequence>
<organism evidence="9">
    <name type="scientific">viral metagenome</name>
    <dbReference type="NCBI Taxonomy" id="1070528"/>
    <lineage>
        <taxon>unclassified sequences</taxon>
        <taxon>metagenomes</taxon>
        <taxon>organismal metagenomes</taxon>
    </lineage>
</organism>
<dbReference type="SMART" id="SM00507">
    <property type="entry name" value="HNHc"/>
    <property type="match status" value="1"/>
</dbReference>
<dbReference type="GO" id="GO:0005739">
    <property type="term" value="C:mitochondrion"/>
    <property type="evidence" value="ECO:0007669"/>
    <property type="project" value="TreeGrafter"/>
</dbReference>
<dbReference type="GO" id="GO:0004519">
    <property type="term" value="F:endonuclease activity"/>
    <property type="evidence" value="ECO:0007669"/>
    <property type="project" value="InterPro"/>
</dbReference>
<dbReference type="GO" id="GO:0008270">
    <property type="term" value="F:zinc ion binding"/>
    <property type="evidence" value="ECO:0007669"/>
    <property type="project" value="InterPro"/>
</dbReference>
<dbReference type="SUPFAM" id="SSF55271">
    <property type="entry name" value="DNA repair protein MutS, domain I"/>
    <property type="match status" value="1"/>
</dbReference>
<dbReference type="Pfam" id="PF01624">
    <property type="entry name" value="MutS_I"/>
    <property type="match status" value="1"/>
</dbReference>
<dbReference type="InterPro" id="IPR007695">
    <property type="entry name" value="DNA_mismatch_repair_MutS-lik_N"/>
</dbReference>
<keyword evidence="5" id="KW-0238">DNA-binding</keyword>
<keyword evidence="2" id="KW-0547">Nucleotide-binding</keyword>
<evidence type="ECO:0000259" key="7">
    <source>
        <dbReference type="SMART" id="SM00507"/>
    </source>
</evidence>
<dbReference type="GO" id="GO:0030983">
    <property type="term" value="F:mismatched DNA binding"/>
    <property type="evidence" value="ECO:0007669"/>
    <property type="project" value="InterPro"/>
</dbReference>
<dbReference type="InterPro" id="IPR027417">
    <property type="entry name" value="P-loop_NTPase"/>
</dbReference>
<accession>A0A6C0E5V5</accession>
<comment type="similarity">
    <text evidence="1">Belongs to the DNA mismatch repair MutS family.</text>
</comment>
<dbReference type="SMART" id="SM00534">
    <property type="entry name" value="MUTSac"/>
    <property type="match status" value="1"/>
</dbReference>
<dbReference type="InterPro" id="IPR017261">
    <property type="entry name" value="DNA_mismatch_repair_MutS/MSH"/>
</dbReference>
<dbReference type="PANTHER" id="PTHR11361">
    <property type="entry name" value="DNA MISMATCH REPAIR PROTEIN MUTS FAMILY MEMBER"/>
    <property type="match status" value="1"/>
</dbReference>
<keyword evidence="6" id="KW-0234">DNA repair</keyword>
<evidence type="ECO:0000313" key="9">
    <source>
        <dbReference type="EMBL" id="QHT24148.1"/>
    </source>
</evidence>
<dbReference type="Gene3D" id="3.40.50.300">
    <property type="entry name" value="P-loop containing nucleotide triphosphate hydrolases"/>
    <property type="match status" value="1"/>
</dbReference>
<dbReference type="InterPro" id="IPR036678">
    <property type="entry name" value="MutS_con_dom_sf"/>
</dbReference>
<dbReference type="InterPro" id="IPR045076">
    <property type="entry name" value="MutS"/>
</dbReference>
<dbReference type="Gene3D" id="3.40.1170.10">
    <property type="entry name" value="DNA repair protein MutS, domain I"/>
    <property type="match status" value="1"/>
</dbReference>
<dbReference type="GO" id="GO:0043504">
    <property type="term" value="P:mitochondrial DNA repair"/>
    <property type="evidence" value="ECO:0007669"/>
    <property type="project" value="TreeGrafter"/>
</dbReference>
<feature type="domain" description="DNA mismatch repair proteins mutS family" evidence="8">
    <location>
        <begin position="594"/>
        <end position="778"/>
    </location>
</feature>
<proteinExistence type="inferred from homology"/>
<evidence type="ECO:0000256" key="5">
    <source>
        <dbReference type="ARBA" id="ARBA00023125"/>
    </source>
</evidence>
<dbReference type="Gene3D" id="1.10.30.50">
    <property type="match status" value="1"/>
</dbReference>
<reference evidence="9" key="1">
    <citation type="journal article" date="2020" name="Nature">
        <title>Giant virus diversity and host interactions through global metagenomics.</title>
        <authorList>
            <person name="Schulz F."/>
            <person name="Roux S."/>
            <person name="Paez-Espino D."/>
            <person name="Jungbluth S."/>
            <person name="Walsh D.A."/>
            <person name="Denef V.J."/>
            <person name="McMahon K.D."/>
            <person name="Konstantinidis K.T."/>
            <person name="Eloe-Fadrosh E.A."/>
            <person name="Kyrpides N.C."/>
            <person name="Woyke T."/>
        </authorList>
    </citation>
    <scope>NUCLEOTIDE SEQUENCE</scope>
    <source>
        <strain evidence="9">GVMAG-M-3300023179-138</strain>
    </source>
</reference>
<dbReference type="InterPro" id="IPR036187">
    <property type="entry name" value="DNA_mismatch_repair_MutS_sf"/>
</dbReference>
<dbReference type="CDD" id="cd00085">
    <property type="entry name" value="HNHc"/>
    <property type="match status" value="1"/>
</dbReference>
<evidence type="ECO:0000256" key="1">
    <source>
        <dbReference type="ARBA" id="ARBA00006271"/>
    </source>
</evidence>
<dbReference type="GO" id="GO:0140664">
    <property type="term" value="F:ATP-dependent DNA damage sensor activity"/>
    <property type="evidence" value="ECO:0007669"/>
    <property type="project" value="InterPro"/>
</dbReference>
<dbReference type="InterPro" id="IPR007696">
    <property type="entry name" value="DNA_mismatch_repair_MutS_core"/>
</dbReference>
<dbReference type="Pfam" id="PF01844">
    <property type="entry name" value="HNH"/>
    <property type="match status" value="1"/>
</dbReference>
<dbReference type="InterPro" id="IPR003615">
    <property type="entry name" value="HNH_nuc"/>
</dbReference>
<feature type="domain" description="HNH nuclease" evidence="7">
    <location>
        <begin position="790"/>
        <end position="837"/>
    </location>
</feature>
<dbReference type="Pfam" id="PF00488">
    <property type="entry name" value="MutS_V"/>
    <property type="match status" value="1"/>
</dbReference>
<dbReference type="InterPro" id="IPR002711">
    <property type="entry name" value="HNH"/>
</dbReference>
<evidence type="ECO:0000259" key="8">
    <source>
        <dbReference type="SMART" id="SM00534"/>
    </source>
</evidence>